<evidence type="ECO:0000313" key="1">
    <source>
        <dbReference type="EMBL" id="KAF0316066.1"/>
    </source>
</evidence>
<comment type="caution">
    <text evidence="1">The sequence shown here is derived from an EMBL/GenBank/DDBJ whole genome shotgun (WGS) entry which is preliminary data.</text>
</comment>
<accession>A0A8H3VTB4</accession>
<keyword evidence="2" id="KW-1185">Reference proteome</keyword>
<protein>
    <submittedName>
        <fullName evidence="1">Uncharacterized protein</fullName>
    </submittedName>
</protein>
<dbReference type="OrthoDB" id="10533380at2759"/>
<sequence>MKQSMRLQDATIGVVLGCAQEVDRAGAVPQVKSVNLWLSGAMRLDAVHHAPFGLTKDANATTTSFSPVPIELHLDDPKDENIQHPMISNPFAQLPDNGNEPLSFFVDSVAESLPHNVVSPADSSLDATDAAIRHPAATHAELQLELE</sequence>
<dbReference type="AlphaFoldDB" id="A0A8H3VTB4"/>
<proteinExistence type="predicted"/>
<dbReference type="EMBL" id="WOWK01000174">
    <property type="protein sequence ID" value="KAF0316066.1"/>
    <property type="molecule type" value="Genomic_DNA"/>
</dbReference>
<reference evidence="1 2" key="1">
    <citation type="submission" date="2019-12" db="EMBL/GenBank/DDBJ databases">
        <title>A genome sequence resource for the geographically widespread anthracnose pathogen Colletotrichum asianum.</title>
        <authorList>
            <person name="Meng Y."/>
        </authorList>
    </citation>
    <scope>NUCLEOTIDE SEQUENCE [LARGE SCALE GENOMIC DNA]</scope>
    <source>
        <strain evidence="1 2">ICMP 18580</strain>
    </source>
</reference>
<dbReference type="Proteomes" id="UP000434172">
    <property type="component" value="Unassembled WGS sequence"/>
</dbReference>
<organism evidence="1 2">
    <name type="scientific">Colletotrichum asianum</name>
    <dbReference type="NCBI Taxonomy" id="702518"/>
    <lineage>
        <taxon>Eukaryota</taxon>
        <taxon>Fungi</taxon>
        <taxon>Dikarya</taxon>
        <taxon>Ascomycota</taxon>
        <taxon>Pezizomycotina</taxon>
        <taxon>Sordariomycetes</taxon>
        <taxon>Hypocreomycetidae</taxon>
        <taxon>Glomerellales</taxon>
        <taxon>Glomerellaceae</taxon>
        <taxon>Colletotrichum</taxon>
        <taxon>Colletotrichum gloeosporioides species complex</taxon>
    </lineage>
</organism>
<evidence type="ECO:0000313" key="2">
    <source>
        <dbReference type="Proteomes" id="UP000434172"/>
    </source>
</evidence>
<gene>
    <name evidence="1" type="ORF">GQ607_016710</name>
</gene>
<name>A0A8H3VTB4_9PEZI</name>